<feature type="chain" id="PRO_5037024660" description="Lipoprotein" evidence="1">
    <location>
        <begin position="17"/>
        <end position="148"/>
    </location>
</feature>
<evidence type="ECO:0000313" key="3">
    <source>
        <dbReference type="Proteomes" id="UP000600865"/>
    </source>
</evidence>
<reference evidence="2 3" key="1">
    <citation type="journal article" date="2014" name="Int. J. Syst. Evol. Microbiol.">
        <title>Complete genome sequence of Corynebacterium casei LMG S-19264T (=DSM 44701T), isolated from a smear-ripened cheese.</title>
        <authorList>
            <consortium name="US DOE Joint Genome Institute (JGI-PGF)"/>
            <person name="Walter F."/>
            <person name="Albersmeier A."/>
            <person name="Kalinowski J."/>
            <person name="Ruckert C."/>
        </authorList>
    </citation>
    <scope>NUCLEOTIDE SEQUENCE [LARGE SCALE GENOMIC DNA]</scope>
    <source>
        <strain evidence="2 3">KCTC 23968</strain>
    </source>
</reference>
<sequence length="148" mass="15619">MKYVVMGLGIMLTACASTSVPDGFVYETSVRGEQGWQGASARAKAAESLTKASVVVHPAAALQSALPSAEVKVKRWGVSYFGADWTRYQVKLDADVTQAGRTNKCRMRAPDTPVGAMTLKEIRADDGAALQQVLQELVAACVAQVSAG</sequence>
<dbReference type="PROSITE" id="PS51257">
    <property type="entry name" value="PROKAR_LIPOPROTEIN"/>
    <property type="match status" value="1"/>
</dbReference>
<keyword evidence="1" id="KW-0732">Signal</keyword>
<dbReference type="EMBL" id="BMYV01000002">
    <property type="protein sequence ID" value="GGX72350.1"/>
    <property type="molecule type" value="Genomic_DNA"/>
</dbReference>
<gene>
    <name evidence="2" type="ORF">GCM10011309_23350</name>
</gene>
<comment type="caution">
    <text evidence="2">The sequence shown here is derived from an EMBL/GenBank/DDBJ whole genome shotgun (WGS) entry which is preliminary data.</text>
</comment>
<feature type="signal peptide" evidence="1">
    <location>
        <begin position="1"/>
        <end position="16"/>
    </location>
</feature>
<keyword evidence="3" id="KW-1185">Reference proteome</keyword>
<organism evidence="2 3">
    <name type="scientific">Litorimonas cladophorae</name>
    <dbReference type="NCBI Taxonomy" id="1220491"/>
    <lineage>
        <taxon>Bacteria</taxon>
        <taxon>Pseudomonadati</taxon>
        <taxon>Pseudomonadota</taxon>
        <taxon>Alphaproteobacteria</taxon>
        <taxon>Maricaulales</taxon>
        <taxon>Robiginitomaculaceae</taxon>
    </lineage>
</organism>
<proteinExistence type="predicted"/>
<dbReference type="AlphaFoldDB" id="A0A918NJH0"/>
<protein>
    <recommendedName>
        <fullName evidence="4">Lipoprotein</fullName>
    </recommendedName>
</protein>
<dbReference type="RefSeq" id="WP_189586083.1">
    <property type="nucleotide sequence ID" value="NZ_BMYV01000002.1"/>
</dbReference>
<accession>A0A918NJH0</accession>
<evidence type="ECO:0008006" key="4">
    <source>
        <dbReference type="Google" id="ProtNLM"/>
    </source>
</evidence>
<name>A0A918NJH0_9PROT</name>
<evidence type="ECO:0000256" key="1">
    <source>
        <dbReference type="SAM" id="SignalP"/>
    </source>
</evidence>
<dbReference type="Proteomes" id="UP000600865">
    <property type="component" value="Unassembled WGS sequence"/>
</dbReference>
<evidence type="ECO:0000313" key="2">
    <source>
        <dbReference type="EMBL" id="GGX72350.1"/>
    </source>
</evidence>